<proteinExistence type="predicted"/>
<keyword evidence="2" id="KW-0812">Transmembrane</keyword>
<reference evidence="4 5" key="1">
    <citation type="journal article" date="2023" name="Commun. Biol.">
        <title>Genome analysis of Parmales, the sister group of diatoms, reveals the evolutionary specialization of diatoms from phago-mixotrophs to photoautotrophs.</title>
        <authorList>
            <person name="Ban H."/>
            <person name="Sato S."/>
            <person name="Yoshikawa S."/>
            <person name="Yamada K."/>
            <person name="Nakamura Y."/>
            <person name="Ichinomiya M."/>
            <person name="Sato N."/>
            <person name="Blanc-Mathieu R."/>
            <person name="Endo H."/>
            <person name="Kuwata A."/>
            <person name="Ogata H."/>
        </authorList>
    </citation>
    <scope>NUCLEOTIDE SEQUENCE [LARGE SCALE GENOMIC DNA]</scope>
</reference>
<evidence type="ECO:0000259" key="3">
    <source>
        <dbReference type="PROSITE" id="PS50848"/>
    </source>
</evidence>
<feature type="region of interest" description="Disordered" evidence="1">
    <location>
        <begin position="1"/>
        <end position="28"/>
    </location>
</feature>
<organism evidence="4 5">
    <name type="scientific">Tetraparma gracilis</name>
    <dbReference type="NCBI Taxonomy" id="2962635"/>
    <lineage>
        <taxon>Eukaryota</taxon>
        <taxon>Sar</taxon>
        <taxon>Stramenopiles</taxon>
        <taxon>Ochrophyta</taxon>
        <taxon>Bolidophyceae</taxon>
        <taxon>Parmales</taxon>
        <taxon>Triparmaceae</taxon>
        <taxon>Tetraparma</taxon>
    </lineage>
</organism>
<feature type="domain" description="START" evidence="3">
    <location>
        <begin position="731"/>
        <end position="811"/>
    </location>
</feature>
<dbReference type="PROSITE" id="PS50848">
    <property type="entry name" value="START"/>
    <property type="match status" value="1"/>
</dbReference>
<dbReference type="InterPro" id="IPR051213">
    <property type="entry name" value="START_lipid_transfer"/>
</dbReference>
<dbReference type="PANTHER" id="PTHR19308:SF14">
    <property type="entry name" value="START DOMAIN-CONTAINING PROTEIN"/>
    <property type="match status" value="1"/>
</dbReference>
<evidence type="ECO:0000313" key="4">
    <source>
        <dbReference type="EMBL" id="GMI26059.1"/>
    </source>
</evidence>
<keyword evidence="5" id="KW-1185">Reference proteome</keyword>
<name>A0ABQ6MGS4_9STRA</name>
<accession>A0ABQ6MGS4</accession>
<dbReference type="InterPro" id="IPR023393">
    <property type="entry name" value="START-like_dom_sf"/>
</dbReference>
<keyword evidence="2" id="KW-0472">Membrane</keyword>
<evidence type="ECO:0000256" key="1">
    <source>
        <dbReference type="SAM" id="MobiDB-lite"/>
    </source>
</evidence>
<feature type="transmembrane region" description="Helical" evidence="2">
    <location>
        <begin position="1407"/>
        <end position="1431"/>
    </location>
</feature>
<sequence>MNLSRAYQGQPPPARDPDSPALPPPTRELVSRSVKLGMGGKKKFPHDFEVTAVSPLSVRFYRHPDAAPAPHDASGTLNMVGAEHSTTRLSMAAQMAAAGEGSPSSTNVPTSKEAHVLLDDLLLLLPALFAMFDRSGEVDEAVREQLTERFLTASTEPSADEVALLDKARTYDDKAWRRLGGSVREPVEKWRASVGETSAWGKAVGSVDAAAARVLAYLWYYESYERKNNKNANLIRLGLDIPNSHSMFQLVEMNIGAGQKRFYAAKWTWCRESSADFFVAVTSVQDLPEGEEKAAILDTVEKSKSSDAVIVSQSRGLYRISSLAENVCRVTLVAQGVIGGWVPDQAMKYLIRVVLSIVDGIRDKYERNGEAVDAELRGAFPPPPLLDELNGDQTRVAQKCLAMATDSEGVEWTPLKSTSPFVSLSMKYTKPGRNQPSVALGKASATLDCSAAKAFAYQFATCGREKTRRGSESGDHARFIFKEHTTHDFELAYVTKMPFPLTNREFLGRNLCFKEPTGDLVVVFEALSDSTKVDYGANLKVVRGKSTGVVRFKSINDDTQCEVTLVQHGDAGGFVPERVMVAKIPLALSGVGFMRERFQRDDAIDGTKRRELAAIINTSEQPFLADEDSLIDKVSTKFVSLSAFEKLESPDPFVDMSSVFKEGSSNIILRASTTVDAPISEVAAWELAKMSRENQKAHVAFGGLDRKLKKINDHQDIFHAVFDISIPGFLPRQFVSRIVWKWDTGKKELTVVADSVEHTDFPERKEYLRASSTVVVKYKQEVDVGGIPQTKVTWTQQVDLGGVIPKWYVNSQGVGTLMYLSTMRKRFDKSPTIDAASSLRLVTMIEGHDGDYSAREVEILEDGRKMFEVFEQQKSKELKMASLSTQAKMAFKDGQSHAYGWSSAVVRASPAQVLAYVWNIKKRVGVYEDDLEKTIDEDGEHNKLVYIKKKVSNPFEDRDFLSRGIWRKRATGYIWVTVPELSDAHPLSSDVVRARYPSMLKMTSTDDGLTLLEYVMQPDMGGSVPLWLARSLMSRNLAWVTEIQRSFEGLRGLEEWDEKDGEATGEVLVTMTDAEKHHGKGETKVEARVRELMEKQKGLKELGEKHEWFEVLLAKVVVNKLRPAGDSRTKLCNMSVKQANIIGGALASCIAANLTAPAAVDEWILRYPAMGELEREYVWFRPMMDTIAQRLLESVSWGLKMRLYTGAGLSTMDLLSDVYMIYTYATTGQQGAALSLAIMVGLCLALQLFVTWVQAHKGPKLVMLKEMLIVLTGLAPGIHAMRVADGADKNEHDSMDADILLTSIRCVEMCFESCPGSVLQTYAVFKVVVDGGDWSKLAIASIAVSALTTGFSAATISFDFDVSPQRRHDEPGFYGYIPDAASSRTLIFGCMIFNGALLLLLRSVSMALLAMVGGQWVLVYLVSDMGLYFVYKLLRRDLWHWVALEGAASVVESVLERLIVKFLVDFTGVIQFRGAAEMGGIFFTFNMIMALAASFVAIRVYYASLEEPEDAVMDESVAWTIVGGLSGLWASFFACFLLLMKPAYRSTFFSTQTGFQYVQGKFLREGDENKKAVFKYNKKQWLSIRPDVKAWTLENWERWEEERPEWFSDNFRTSVDDDMIPAASLGALKGGGGVRRRSSLGDVLGVGAKVTPVGGGGGEEGNAR</sequence>
<evidence type="ECO:0000313" key="5">
    <source>
        <dbReference type="Proteomes" id="UP001165060"/>
    </source>
</evidence>
<keyword evidence="2" id="KW-1133">Transmembrane helix</keyword>
<comment type="caution">
    <text evidence="4">The sequence shown here is derived from an EMBL/GenBank/DDBJ whole genome shotgun (WGS) entry which is preliminary data.</text>
</comment>
<dbReference type="SUPFAM" id="SSF55961">
    <property type="entry name" value="Bet v1-like"/>
    <property type="match status" value="3"/>
</dbReference>
<gene>
    <name evidence="4" type="ORF">TeGR_g6128</name>
</gene>
<evidence type="ECO:0000256" key="2">
    <source>
        <dbReference type="SAM" id="Phobius"/>
    </source>
</evidence>
<feature type="transmembrane region" description="Helical" evidence="2">
    <location>
        <begin position="1481"/>
        <end position="1502"/>
    </location>
</feature>
<dbReference type="Gene3D" id="3.30.530.20">
    <property type="match status" value="4"/>
</dbReference>
<dbReference type="EMBL" id="BRYB01004127">
    <property type="protein sequence ID" value="GMI26059.1"/>
    <property type="molecule type" value="Genomic_DNA"/>
</dbReference>
<feature type="compositionally biased region" description="Pro residues" evidence="1">
    <location>
        <begin position="10"/>
        <end position="26"/>
    </location>
</feature>
<feature type="transmembrane region" description="Helical" evidence="2">
    <location>
        <begin position="1232"/>
        <end position="1255"/>
    </location>
</feature>
<dbReference type="InterPro" id="IPR002913">
    <property type="entry name" value="START_lipid-bd_dom"/>
</dbReference>
<dbReference type="Pfam" id="PF01852">
    <property type="entry name" value="START"/>
    <property type="match status" value="2"/>
</dbReference>
<feature type="transmembrane region" description="Helical" evidence="2">
    <location>
        <begin position="1517"/>
        <end position="1539"/>
    </location>
</feature>
<feature type="transmembrane region" description="Helical" evidence="2">
    <location>
        <begin position="1381"/>
        <end position="1401"/>
    </location>
</feature>
<protein>
    <recommendedName>
        <fullName evidence="3">START domain-containing protein</fullName>
    </recommendedName>
</protein>
<dbReference type="CDD" id="cd00177">
    <property type="entry name" value="START"/>
    <property type="match status" value="1"/>
</dbReference>
<dbReference type="PANTHER" id="PTHR19308">
    <property type="entry name" value="PHOSPHATIDYLCHOLINE TRANSFER PROTEIN"/>
    <property type="match status" value="1"/>
</dbReference>
<dbReference type="Proteomes" id="UP001165060">
    <property type="component" value="Unassembled WGS sequence"/>
</dbReference>